<feature type="region of interest" description="Disordered" evidence="1">
    <location>
        <begin position="120"/>
        <end position="259"/>
    </location>
</feature>
<feature type="compositionally biased region" description="Basic and acidic residues" evidence="1">
    <location>
        <begin position="238"/>
        <end position="248"/>
    </location>
</feature>
<dbReference type="Proteomes" id="UP001175000">
    <property type="component" value="Unassembled WGS sequence"/>
</dbReference>
<evidence type="ECO:0000256" key="1">
    <source>
        <dbReference type="SAM" id="MobiDB-lite"/>
    </source>
</evidence>
<dbReference type="AlphaFoldDB" id="A0AA39X475"/>
<gene>
    <name evidence="2" type="ORF">B0T14DRAFT_562858</name>
</gene>
<dbReference type="EMBL" id="JAULSU010000002">
    <property type="protein sequence ID" value="KAK0626998.1"/>
    <property type="molecule type" value="Genomic_DNA"/>
</dbReference>
<name>A0AA39X475_9PEZI</name>
<proteinExistence type="predicted"/>
<sequence length="380" mass="40447">MAGTPVKQSFQTLESQKRLMAALLASLPGTVKIDYNAVARCYGGGATASAVEHQCRAVRKMAIAMTLCVNQGLDPQRVTPDIVKTVTKDMKDEELHRIYGTSTPGGLGYQVQNLKAVGKRMKDAADNGGDPVAAFNSPTTPGSRKRVALETASAPRSRARAPPTGGSSTRRPPKKVKKEEFTTKDSSSSEKDYEELDLSPTPVRRKRSDWGTATATATDMSRASTLVNEDEAAATPVKDGKKAIDSKKATPKTASKRDLTDDEMAESLIMKPRVKASQTPAAMSNTPVSTPAQPYSGYTTTMAQPATAAPGYGSPTAARLASQLFRGSSVPSPAAQHTTSAPYHEPASNFSMATGHMNMAMAMGYEDDDHDIYDDHSGEI</sequence>
<organism evidence="2 3">
    <name type="scientific">Immersiella caudata</name>
    <dbReference type="NCBI Taxonomy" id="314043"/>
    <lineage>
        <taxon>Eukaryota</taxon>
        <taxon>Fungi</taxon>
        <taxon>Dikarya</taxon>
        <taxon>Ascomycota</taxon>
        <taxon>Pezizomycotina</taxon>
        <taxon>Sordariomycetes</taxon>
        <taxon>Sordariomycetidae</taxon>
        <taxon>Sordariales</taxon>
        <taxon>Lasiosphaeriaceae</taxon>
        <taxon>Immersiella</taxon>
    </lineage>
</organism>
<reference evidence="2" key="1">
    <citation type="submission" date="2023-06" db="EMBL/GenBank/DDBJ databases">
        <title>Genome-scale phylogeny and comparative genomics of the fungal order Sordariales.</title>
        <authorList>
            <consortium name="Lawrence Berkeley National Laboratory"/>
            <person name="Hensen N."/>
            <person name="Bonometti L."/>
            <person name="Westerberg I."/>
            <person name="Brannstrom I.O."/>
            <person name="Guillou S."/>
            <person name="Cros-Aarteil S."/>
            <person name="Calhoun S."/>
            <person name="Haridas S."/>
            <person name="Kuo A."/>
            <person name="Mondo S."/>
            <person name="Pangilinan J."/>
            <person name="Riley R."/>
            <person name="Labutti K."/>
            <person name="Andreopoulos B."/>
            <person name="Lipzen A."/>
            <person name="Chen C."/>
            <person name="Yanf M."/>
            <person name="Daum C."/>
            <person name="Ng V."/>
            <person name="Clum A."/>
            <person name="Steindorff A."/>
            <person name="Ohm R."/>
            <person name="Martin F."/>
            <person name="Silar P."/>
            <person name="Natvig D."/>
            <person name="Lalanne C."/>
            <person name="Gautier V."/>
            <person name="Ament-Velasquez S.L."/>
            <person name="Kruys A."/>
            <person name="Hutchinson M.I."/>
            <person name="Powell A.J."/>
            <person name="Barry K."/>
            <person name="Miller A.N."/>
            <person name="Grigoriev I.V."/>
            <person name="Debuchy R."/>
            <person name="Gladieux P."/>
            <person name="Thoren M.H."/>
            <person name="Johannesson H."/>
        </authorList>
    </citation>
    <scope>NUCLEOTIDE SEQUENCE</scope>
    <source>
        <strain evidence="2">CBS 606.72</strain>
    </source>
</reference>
<feature type="compositionally biased region" description="Basic and acidic residues" evidence="1">
    <location>
        <begin position="177"/>
        <end position="191"/>
    </location>
</feature>
<feature type="compositionally biased region" description="Polar residues" evidence="1">
    <location>
        <begin position="211"/>
        <end position="227"/>
    </location>
</feature>
<accession>A0AA39X475</accession>
<feature type="compositionally biased region" description="Polar residues" evidence="1">
    <location>
        <begin position="327"/>
        <end position="341"/>
    </location>
</feature>
<comment type="caution">
    <text evidence="2">The sequence shown here is derived from an EMBL/GenBank/DDBJ whole genome shotgun (WGS) entry which is preliminary data.</text>
</comment>
<feature type="compositionally biased region" description="Low complexity" evidence="1">
    <location>
        <begin position="152"/>
        <end position="163"/>
    </location>
</feature>
<evidence type="ECO:0000313" key="3">
    <source>
        <dbReference type="Proteomes" id="UP001175000"/>
    </source>
</evidence>
<protein>
    <submittedName>
        <fullName evidence="2">Uncharacterized protein</fullName>
    </submittedName>
</protein>
<evidence type="ECO:0000313" key="2">
    <source>
        <dbReference type="EMBL" id="KAK0626998.1"/>
    </source>
</evidence>
<feature type="region of interest" description="Disordered" evidence="1">
    <location>
        <begin position="327"/>
        <end position="347"/>
    </location>
</feature>
<keyword evidence="3" id="KW-1185">Reference proteome</keyword>